<keyword evidence="2" id="KW-1185">Reference proteome</keyword>
<name>A0ABY5W6J0_9ACTN</name>
<gene>
    <name evidence="1" type="ORF">Dfulv_10580</name>
</gene>
<sequence>MNVNHPVILNELVRQRQLHLLDEARHWSSHVRLRRRARRTGLPA</sequence>
<dbReference type="EMBL" id="CP073720">
    <property type="protein sequence ID" value="UWP84644.1"/>
    <property type="molecule type" value="Genomic_DNA"/>
</dbReference>
<reference evidence="1" key="2">
    <citation type="submission" date="2022-09" db="EMBL/GenBank/DDBJ databases">
        <title>Biosynthetic gene clusters of Dactylosporangioum fulvum.</title>
        <authorList>
            <person name="Caradec T."/>
        </authorList>
    </citation>
    <scope>NUCLEOTIDE SEQUENCE</scope>
    <source>
        <strain evidence="1">NRRL B-16292</strain>
    </source>
</reference>
<evidence type="ECO:0000313" key="1">
    <source>
        <dbReference type="EMBL" id="UWP84644.1"/>
    </source>
</evidence>
<evidence type="ECO:0000313" key="2">
    <source>
        <dbReference type="Proteomes" id="UP001059617"/>
    </source>
</evidence>
<dbReference type="Proteomes" id="UP001059617">
    <property type="component" value="Chromosome"/>
</dbReference>
<protein>
    <submittedName>
        <fullName evidence="1">Uncharacterized protein</fullName>
    </submittedName>
</protein>
<organism evidence="1 2">
    <name type="scientific">Dactylosporangium fulvum</name>
    <dbReference type="NCBI Taxonomy" id="53359"/>
    <lineage>
        <taxon>Bacteria</taxon>
        <taxon>Bacillati</taxon>
        <taxon>Actinomycetota</taxon>
        <taxon>Actinomycetes</taxon>
        <taxon>Micromonosporales</taxon>
        <taxon>Micromonosporaceae</taxon>
        <taxon>Dactylosporangium</taxon>
    </lineage>
</organism>
<proteinExistence type="predicted"/>
<accession>A0ABY5W6J0</accession>
<reference evidence="1" key="1">
    <citation type="submission" date="2021-04" db="EMBL/GenBank/DDBJ databases">
        <authorList>
            <person name="Hartkoorn R.C."/>
            <person name="Beaudoing E."/>
            <person name="Hot D."/>
        </authorList>
    </citation>
    <scope>NUCLEOTIDE SEQUENCE</scope>
    <source>
        <strain evidence="1">NRRL B-16292</strain>
    </source>
</reference>
<dbReference type="RefSeq" id="WP_259862563.1">
    <property type="nucleotide sequence ID" value="NZ_BAAAST010000083.1"/>
</dbReference>